<protein>
    <submittedName>
        <fullName evidence="2">Glycerophosphodiester phosphodiesterase</fullName>
    </submittedName>
</protein>
<comment type="caution">
    <text evidence="2">The sequence shown here is derived from an EMBL/GenBank/DDBJ whole genome shotgun (WGS) entry which is preliminary data.</text>
</comment>
<dbReference type="Proteomes" id="UP001499951">
    <property type="component" value="Unassembled WGS sequence"/>
</dbReference>
<dbReference type="PROSITE" id="PS50007">
    <property type="entry name" value="PIPLC_X_DOMAIN"/>
    <property type="match status" value="1"/>
</dbReference>
<feature type="domain" description="GP-PDE" evidence="1">
    <location>
        <begin position="3"/>
        <end position="311"/>
    </location>
</feature>
<dbReference type="PANTHER" id="PTHR46211">
    <property type="entry name" value="GLYCEROPHOSPHORYL DIESTER PHOSPHODIESTERASE"/>
    <property type="match status" value="1"/>
</dbReference>
<keyword evidence="3" id="KW-1185">Reference proteome</keyword>
<sequence length="313" mass="34866">MAPWNIAHRGGAQLRPENTLSAFADSVWRGCDGAELDVQLSADGEVVVYHDWRLKPEHCRDIHGFWIKEPGPRIKDLTLDELRQFDVGSARPGSEYARKHPGVHWQDEESVPLLSEVVAVAKTARRAFHLIVELKTSFANRDESADPQELAEKTIAVLKEQHYLDHTIFVGFDWAALIAAKKLAPEIECWFTTMPQSWFEPGTPLPESDPPSEPALQMLRYWAQEGISPWAAGFDAITYEGSILKAIKAAGGDGWDPMWVDITPQNVNAARELGLKLATWTVNEPAEMVRLAGCGLDAIYTDRPDLLMATLTS</sequence>
<gene>
    <name evidence="2" type="ORF">GCM10008942_03570</name>
</gene>
<dbReference type="SUPFAM" id="SSF51695">
    <property type="entry name" value="PLC-like phosphodiesterases"/>
    <property type="match status" value="1"/>
</dbReference>
<evidence type="ECO:0000259" key="1">
    <source>
        <dbReference type="PROSITE" id="PS51704"/>
    </source>
</evidence>
<dbReference type="EMBL" id="BAAADD010000001">
    <property type="protein sequence ID" value="GAA0558380.1"/>
    <property type="molecule type" value="Genomic_DNA"/>
</dbReference>
<dbReference type="Gene3D" id="3.20.20.190">
    <property type="entry name" value="Phosphatidylinositol (PI) phosphodiesterase"/>
    <property type="match status" value="1"/>
</dbReference>
<dbReference type="Pfam" id="PF03009">
    <property type="entry name" value="GDPD"/>
    <property type="match status" value="1"/>
</dbReference>
<name>A0ABN1E3Z9_9PROT</name>
<reference evidence="2 3" key="1">
    <citation type="journal article" date="2019" name="Int. J. Syst. Evol. Microbiol.">
        <title>The Global Catalogue of Microorganisms (GCM) 10K type strain sequencing project: providing services to taxonomists for standard genome sequencing and annotation.</title>
        <authorList>
            <consortium name="The Broad Institute Genomics Platform"/>
            <consortium name="The Broad Institute Genome Sequencing Center for Infectious Disease"/>
            <person name="Wu L."/>
            <person name="Ma J."/>
        </authorList>
    </citation>
    <scope>NUCLEOTIDE SEQUENCE [LARGE SCALE GENOMIC DNA]</scope>
    <source>
        <strain evidence="2 3">JCM 15089</strain>
    </source>
</reference>
<organism evidence="2 3">
    <name type="scientific">Rhizomicrobium electricum</name>
    <dbReference type="NCBI Taxonomy" id="480070"/>
    <lineage>
        <taxon>Bacteria</taxon>
        <taxon>Pseudomonadati</taxon>
        <taxon>Pseudomonadota</taxon>
        <taxon>Alphaproteobacteria</taxon>
        <taxon>Micropepsales</taxon>
        <taxon>Micropepsaceae</taxon>
        <taxon>Rhizomicrobium</taxon>
    </lineage>
</organism>
<dbReference type="PANTHER" id="PTHR46211:SF14">
    <property type="entry name" value="GLYCEROPHOSPHODIESTER PHOSPHODIESTERASE"/>
    <property type="match status" value="1"/>
</dbReference>
<evidence type="ECO:0000313" key="2">
    <source>
        <dbReference type="EMBL" id="GAA0558380.1"/>
    </source>
</evidence>
<evidence type="ECO:0000313" key="3">
    <source>
        <dbReference type="Proteomes" id="UP001499951"/>
    </source>
</evidence>
<accession>A0ABN1E3Z9</accession>
<dbReference type="PROSITE" id="PS51704">
    <property type="entry name" value="GP_PDE"/>
    <property type="match status" value="1"/>
</dbReference>
<dbReference type="InterPro" id="IPR030395">
    <property type="entry name" value="GP_PDE_dom"/>
</dbReference>
<proteinExistence type="predicted"/>
<dbReference type="InterPro" id="IPR017946">
    <property type="entry name" value="PLC-like_Pdiesterase_TIM-brl"/>
</dbReference>
<dbReference type="RefSeq" id="WP_166930877.1">
    <property type="nucleotide sequence ID" value="NZ_BAAADD010000001.1"/>
</dbReference>